<reference evidence="2" key="1">
    <citation type="submission" date="2020-05" db="EMBL/GenBank/DDBJ databases">
        <authorList>
            <person name="Chiriac C."/>
            <person name="Salcher M."/>
            <person name="Ghai R."/>
            <person name="Kavagutti S V."/>
        </authorList>
    </citation>
    <scope>NUCLEOTIDE SEQUENCE</scope>
</reference>
<accession>A0A6J6H0T2</accession>
<evidence type="ECO:0000256" key="1">
    <source>
        <dbReference type="SAM" id="MobiDB-lite"/>
    </source>
</evidence>
<sequence>MKKRIAVSLMISAALFTSSTSAIADAQSDYQLAIQQYKVAVENWNAKNMSDRDAFRVSIRAWEDAKISADRARKEIADKFKNEAEAIKARTSIARLSAANAKEKKAIDVASKIEMQNAIASRNAALAAVVVAGPKPTKPVPAPSPTPPVKPVKAPKNPPKQKLPKA</sequence>
<dbReference type="AlphaFoldDB" id="A0A6J6H0T2"/>
<name>A0A6J6H0T2_9ZZZZ</name>
<evidence type="ECO:0000313" key="2">
    <source>
        <dbReference type="EMBL" id="CAB4607302.1"/>
    </source>
</evidence>
<feature type="compositionally biased region" description="Pro residues" evidence="1">
    <location>
        <begin position="136"/>
        <end position="150"/>
    </location>
</feature>
<proteinExistence type="predicted"/>
<protein>
    <submittedName>
        <fullName evidence="2">Unannotated protein</fullName>
    </submittedName>
</protein>
<gene>
    <name evidence="2" type="ORF">UFOPK1852_00477</name>
</gene>
<organism evidence="2">
    <name type="scientific">freshwater metagenome</name>
    <dbReference type="NCBI Taxonomy" id="449393"/>
    <lineage>
        <taxon>unclassified sequences</taxon>
        <taxon>metagenomes</taxon>
        <taxon>ecological metagenomes</taxon>
    </lineage>
</organism>
<dbReference type="EMBL" id="CAEZUS010000054">
    <property type="protein sequence ID" value="CAB4607302.1"/>
    <property type="molecule type" value="Genomic_DNA"/>
</dbReference>
<feature type="region of interest" description="Disordered" evidence="1">
    <location>
        <begin position="134"/>
        <end position="166"/>
    </location>
</feature>